<evidence type="ECO:0000256" key="4">
    <source>
        <dbReference type="SAM" id="MobiDB-lite"/>
    </source>
</evidence>
<dbReference type="AlphaFoldDB" id="A0A4R2IIX4"/>
<dbReference type="NCBIfam" id="TIGR00621">
    <property type="entry name" value="ssb"/>
    <property type="match status" value="1"/>
</dbReference>
<evidence type="ECO:0000256" key="1">
    <source>
        <dbReference type="ARBA" id="ARBA00023125"/>
    </source>
</evidence>
<dbReference type="PROSITE" id="PS50935">
    <property type="entry name" value="SSB"/>
    <property type="match status" value="1"/>
</dbReference>
<accession>A0A4R2IIX4</accession>
<organism evidence="5 6">
    <name type="scientific">Kribbella antiqua</name>
    <dbReference type="NCBI Taxonomy" id="2512217"/>
    <lineage>
        <taxon>Bacteria</taxon>
        <taxon>Bacillati</taxon>
        <taxon>Actinomycetota</taxon>
        <taxon>Actinomycetes</taxon>
        <taxon>Propionibacteriales</taxon>
        <taxon>Kribbellaceae</taxon>
        <taxon>Kribbella</taxon>
    </lineage>
</organism>
<sequence length="166" mass="18309">MSYGETYVTVLGRLGSDVQFKEINGRDGRASFRLASTPRRYTQGTYSDLPTTWYQVECWRSLAQNAFDSLQIGQPIVVHGRLRTHEWTDEAGEQHSRVILEAFSIGHDLNRGTTSFTKNPPRRDSTSVDGSTNAAPAEATASPYPADEYAATPIPLTPTTREAEAA</sequence>
<keyword evidence="1 2" id="KW-0238">DNA-binding</keyword>
<dbReference type="CDD" id="cd04496">
    <property type="entry name" value="SSB_OBF"/>
    <property type="match status" value="1"/>
</dbReference>
<proteinExistence type="predicted"/>
<dbReference type="Gene3D" id="2.40.50.140">
    <property type="entry name" value="Nucleic acid-binding proteins"/>
    <property type="match status" value="1"/>
</dbReference>
<dbReference type="GO" id="GO:0003697">
    <property type="term" value="F:single-stranded DNA binding"/>
    <property type="evidence" value="ECO:0007669"/>
    <property type="project" value="InterPro"/>
</dbReference>
<dbReference type="GO" id="GO:0009295">
    <property type="term" value="C:nucleoid"/>
    <property type="evidence" value="ECO:0007669"/>
    <property type="project" value="TreeGrafter"/>
</dbReference>
<dbReference type="GO" id="GO:0006260">
    <property type="term" value="P:DNA replication"/>
    <property type="evidence" value="ECO:0007669"/>
    <property type="project" value="InterPro"/>
</dbReference>
<dbReference type="Pfam" id="PF00436">
    <property type="entry name" value="SSB"/>
    <property type="match status" value="1"/>
</dbReference>
<evidence type="ECO:0000313" key="5">
    <source>
        <dbReference type="EMBL" id="TCO44863.1"/>
    </source>
</evidence>
<evidence type="ECO:0000256" key="3">
    <source>
        <dbReference type="RuleBase" id="RU000524"/>
    </source>
</evidence>
<keyword evidence="6" id="KW-1185">Reference proteome</keyword>
<dbReference type="InterPro" id="IPR011344">
    <property type="entry name" value="ssDNA-bd"/>
</dbReference>
<dbReference type="InterPro" id="IPR012340">
    <property type="entry name" value="NA-bd_OB-fold"/>
</dbReference>
<gene>
    <name evidence="5" type="ORF">EV646_10935</name>
</gene>
<evidence type="ECO:0000256" key="2">
    <source>
        <dbReference type="PIRNR" id="PIRNR002070"/>
    </source>
</evidence>
<dbReference type="PIRSF" id="PIRSF002070">
    <property type="entry name" value="SSB"/>
    <property type="match status" value="1"/>
</dbReference>
<dbReference type="SUPFAM" id="SSF50249">
    <property type="entry name" value="Nucleic acid-binding proteins"/>
    <property type="match status" value="1"/>
</dbReference>
<reference evidence="5 6" key="1">
    <citation type="journal article" date="2015" name="Stand. Genomic Sci.">
        <title>Genomic Encyclopedia of Bacterial and Archaeal Type Strains, Phase III: the genomes of soil and plant-associated and newly described type strains.</title>
        <authorList>
            <person name="Whitman W.B."/>
            <person name="Woyke T."/>
            <person name="Klenk H.P."/>
            <person name="Zhou Y."/>
            <person name="Lilburn T.G."/>
            <person name="Beck B.J."/>
            <person name="De Vos P."/>
            <person name="Vandamme P."/>
            <person name="Eisen J.A."/>
            <person name="Garrity G."/>
            <person name="Hugenholtz P."/>
            <person name="Kyrpides N.C."/>
        </authorList>
    </citation>
    <scope>NUCLEOTIDE SEQUENCE [LARGE SCALE GENOMIC DNA]</scope>
    <source>
        <strain evidence="5 6">VKM Ac-2541</strain>
    </source>
</reference>
<evidence type="ECO:0000313" key="6">
    <source>
        <dbReference type="Proteomes" id="UP000295573"/>
    </source>
</evidence>
<dbReference type="EMBL" id="SLWR01000009">
    <property type="protein sequence ID" value="TCO44863.1"/>
    <property type="molecule type" value="Genomic_DNA"/>
</dbReference>
<comment type="caution">
    <text evidence="5">The sequence shown here is derived from an EMBL/GenBank/DDBJ whole genome shotgun (WGS) entry which is preliminary data.</text>
</comment>
<protein>
    <recommendedName>
        <fullName evidence="2 3">Single-stranded DNA-binding protein</fullName>
    </recommendedName>
</protein>
<dbReference type="PANTHER" id="PTHR10302">
    <property type="entry name" value="SINGLE-STRANDED DNA-BINDING PROTEIN"/>
    <property type="match status" value="1"/>
</dbReference>
<dbReference type="OrthoDB" id="4427276at2"/>
<feature type="region of interest" description="Disordered" evidence="4">
    <location>
        <begin position="110"/>
        <end position="166"/>
    </location>
</feature>
<name>A0A4R2IIX4_9ACTN</name>
<dbReference type="RefSeq" id="WP_158291009.1">
    <property type="nucleotide sequence ID" value="NZ_SLWR01000009.1"/>
</dbReference>
<dbReference type="InterPro" id="IPR000424">
    <property type="entry name" value="Primosome_PriB/ssb"/>
</dbReference>
<dbReference type="PANTHER" id="PTHR10302:SF27">
    <property type="entry name" value="SINGLE-STRANDED DNA-BINDING PROTEIN"/>
    <property type="match status" value="1"/>
</dbReference>
<dbReference type="Proteomes" id="UP000295573">
    <property type="component" value="Unassembled WGS sequence"/>
</dbReference>